<comment type="caution">
    <text evidence="2">The sequence shown here is derived from an EMBL/GenBank/DDBJ whole genome shotgun (WGS) entry which is preliminary data.</text>
</comment>
<reference evidence="2 3" key="1">
    <citation type="submission" date="2017-06" db="EMBL/GenBank/DDBJ databases">
        <title>Draft genome of Bartonella tribocorum strain L103, isolated from a rodent in Laos.</title>
        <authorList>
            <person name="Hadjadj L."/>
            <person name="Jiyipong T."/>
            <person name="Morand S."/>
            <person name="Diene S.M."/>
            <person name="Rolain J.-M."/>
        </authorList>
    </citation>
    <scope>NUCLEOTIDE SEQUENCE [LARGE SCALE GENOMIC DNA]</scope>
    <source>
        <strain evidence="2 3">L103</strain>
    </source>
</reference>
<dbReference type="Gene3D" id="6.10.250.2040">
    <property type="match status" value="1"/>
</dbReference>
<name>A0A2N9Y7S9_9HYPH</name>
<dbReference type="EMBL" id="NJGE01000078">
    <property type="protein sequence ID" value="PIT67762.1"/>
    <property type="molecule type" value="Genomic_DNA"/>
</dbReference>
<proteinExistence type="predicted"/>
<accession>A0A2N9Y7S9</accession>
<dbReference type="Gene3D" id="1.20.5.170">
    <property type="match status" value="1"/>
</dbReference>
<sequence length="318" mass="33561">YKLSNVDADGKVNSAEFKDVGSAFTGLDENIKNVNDRIKEVSEGVAQDSLSWSKDDNAFSAQHGEKEKTASKIKYLAGGEISATSTEAINGSQLYETNDKVATYLGGGAGYKNGVWTDPSFTVKTVNGDGEEKAETYRNVGDALTGVGSSITNVKNEITKQINNEIANVKGDSLVQKDAESHRITIGSKVEGSEINVANSKGSDRTLSGVKEATKSNEAVNKGQFDKSLKELSDSLQSDDSAVIHYDKKEKDEIDYQNVTFGKGKDSTAVGLHNVADGKIAENSHDVITGGQINAIGGDIAKYLGGGAAFSGGAFTQP</sequence>
<feature type="domain" description="Trimeric autotransporter adhesin YadA-like stalk" evidence="1">
    <location>
        <begin position="77"/>
        <end position="111"/>
    </location>
</feature>
<dbReference type="InterPro" id="IPR008635">
    <property type="entry name" value="Coiled_stalk_dom"/>
</dbReference>
<feature type="domain" description="Trimeric autotransporter adhesin YadA-like stalk" evidence="1">
    <location>
        <begin position="273"/>
        <end position="310"/>
    </location>
</feature>
<dbReference type="Gene3D" id="6.10.250.2030">
    <property type="match status" value="2"/>
</dbReference>
<organism evidence="2 3">
    <name type="scientific">Bartonella tribocorum</name>
    <dbReference type="NCBI Taxonomy" id="85701"/>
    <lineage>
        <taxon>Bacteria</taxon>
        <taxon>Pseudomonadati</taxon>
        <taxon>Pseudomonadota</taxon>
        <taxon>Alphaproteobacteria</taxon>
        <taxon>Hyphomicrobiales</taxon>
        <taxon>Bartonellaceae</taxon>
        <taxon>Bartonella</taxon>
    </lineage>
</organism>
<feature type="non-terminal residue" evidence="2">
    <location>
        <position position="1"/>
    </location>
</feature>
<protein>
    <recommendedName>
        <fullName evidence="1">Trimeric autotransporter adhesin YadA-like stalk domain-containing protein</fullName>
    </recommendedName>
</protein>
<dbReference type="GO" id="GO:0019867">
    <property type="term" value="C:outer membrane"/>
    <property type="evidence" value="ECO:0007669"/>
    <property type="project" value="InterPro"/>
</dbReference>
<dbReference type="Proteomes" id="UP000229839">
    <property type="component" value="Unassembled WGS sequence"/>
</dbReference>
<dbReference type="AlphaFoldDB" id="A0A2N9Y7S9"/>
<feature type="non-terminal residue" evidence="2">
    <location>
        <position position="318"/>
    </location>
</feature>
<gene>
    <name evidence="2" type="ORF">CER18_09700</name>
</gene>
<evidence type="ECO:0000313" key="3">
    <source>
        <dbReference type="Proteomes" id="UP000229839"/>
    </source>
</evidence>
<dbReference type="Pfam" id="PF05662">
    <property type="entry name" value="YadA_stalk"/>
    <property type="match status" value="2"/>
</dbReference>
<evidence type="ECO:0000313" key="2">
    <source>
        <dbReference type="EMBL" id="PIT67762.1"/>
    </source>
</evidence>
<evidence type="ECO:0000259" key="1">
    <source>
        <dbReference type="Pfam" id="PF05662"/>
    </source>
</evidence>